<accession>A0A7K3TG19</accession>
<dbReference type="Proteomes" id="UP000469763">
    <property type="component" value="Unassembled WGS sequence"/>
</dbReference>
<evidence type="ECO:0000313" key="2">
    <source>
        <dbReference type="Proteomes" id="UP000469763"/>
    </source>
</evidence>
<keyword evidence="2" id="KW-1185">Reference proteome</keyword>
<name>A0A7K3TG19_9BIFI</name>
<dbReference type="RefSeq" id="WP_170284979.1">
    <property type="nucleotide sequence ID" value="NZ_WBSN01000002.1"/>
</dbReference>
<protein>
    <recommendedName>
        <fullName evidence="3">DUF3987 domain-containing protein</fullName>
    </recommendedName>
</protein>
<dbReference type="EMBL" id="WHZY01000004">
    <property type="protein sequence ID" value="NEG78047.1"/>
    <property type="molecule type" value="Genomic_DNA"/>
</dbReference>
<organism evidence="1 2">
    <name type="scientific">Bifidobacterium avesanii</name>
    <dbReference type="NCBI Taxonomy" id="1798157"/>
    <lineage>
        <taxon>Bacteria</taxon>
        <taxon>Bacillati</taxon>
        <taxon>Actinomycetota</taxon>
        <taxon>Actinomycetes</taxon>
        <taxon>Bifidobacteriales</taxon>
        <taxon>Bifidobacteriaceae</taxon>
        <taxon>Bifidobacterium</taxon>
    </lineage>
</organism>
<gene>
    <name evidence="1" type="ORF">GFD22_03480</name>
</gene>
<proteinExistence type="predicted"/>
<comment type="caution">
    <text evidence="1">The sequence shown here is derived from an EMBL/GenBank/DDBJ whole genome shotgun (WGS) entry which is preliminary data.</text>
</comment>
<evidence type="ECO:0008006" key="3">
    <source>
        <dbReference type="Google" id="ProtNLM"/>
    </source>
</evidence>
<reference evidence="1 2" key="1">
    <citation type="submission" date="2019-10" db="EMBL/GenBank/DDBJ databases">
        <title>Bifidobacterium from non-human primates.</title>
        <authorList>
            <person name="Modesto M."/>
        </authorList>
    </citation>
    <scope>NUCLEOTIDE SEQUENCE [LARGE SCALE GENOMIC DNA]</scope>
    <source>
        <strain evidence="1 2">TREC</strain>
    </source>
</reference>
<dbReference type="AlphaFoldDB" id="A0A7K3TG19"/>
<evidence type="ECO:0000313" key="1">
    <source>
        <dbReference type="EMBL" id="NEG78047.1"/>
    </source>
</evidence>
<sequence>MAVYANDDEFWESSDRLRYIRDTARATRSAPWAVLLATLVRVAVVTPPNVVTPSFEGKCPGPFNMFGAIIGRSGDGKGLATGVAASLVPDLRGAATTIPVSGEGLPTLFSVREPEDGGDADAGDEGKGRTVLKCVNTRAFLNVPEVSVLGAAMNRLGSTLTGSLASVWSGETLGGQNVNPAKRLKAVAYGYRVGMIVGVQPGNADALTGEDTTGIPQRILWATTLDLDAPKVRPEEPAGEFGFDAAKLKGYEPTPFNLSGLYKSGDYWSYRNSDTGKPLYPLHHLTYPQCVYDAMDPDAYDRLHGTRPDGMDGHALFSMARTAGVLAIMEQREGMELTVTEDDWARAEYIAKRSREFREQCMNAGRRERRGKRRDALADELVAKDEAQEIAEREKAERDYRRYAKRVENALTKHDAKREGMAGYMVQKKTGISTADTYRTIERMYTENMLDKIGPDLGEGHTASQLWALVSAPTPSV</sequence>